<name>A0AAF0Y4B1_9TREE</name>
<dbReference type="AlphaFoldDB" id="A0AAF0Y4B1"/>
<gene>
    <name evidence="2" type="ORF">LOC62_01G001541</name>
</gene>
<evidence type="ECO:0000313" key="3">
    <source>
        <dbReference type="Proteomes" id="UP000827549"/>
    </source>
</evidence>
<proteinExistence type="predicted"/>
<dbReference type="GeneID" id="87804796"/>
<dbReference type="EMBL" id="CP086714">
    <property type="protein sequence ID" value="WOO77989.1"/>
    <property type="molecule type" value="Genomic_DNA"/>
</dbReference>
<sequence>MKPPETIPEEVEEDDTPEDDVEDDPVELLADERERERVRPRRVLDRLKLATADKEYDGAVGALLDGLEGKLAAEKARFRRARAAQVLARRAEYEAALGAVLAAEQAQYSSALRNIDAALGDTPEPDASLKLRRVVEGGLHLVAVRHECAAARVQYQALLELDFALAAEAHVRAVGRLKKEYDDHVRALGRGYARATAGLSVRRGSVGEGGVRRSSWG</sequence>
<dbReference type="Proteomes" id="UP000827549">
    <property type="component" value="Chromosome 1"/>
</dbReference>
<feature type="compositionally biased region" description="Acidic residues" evidence="1">
    <location>
        <begin position="7"/>
        <end position="26"/>
    </location>
</feature>
<keyword evidence="3" id="KW-1185">Reference proteome</keyword>
<accession>A0AAF0Y4B1</accession>
<evidence type="ECO:0000313" key="2">
    <source>
        <dbReference type="EMBL" id="WOO77989.1"/>
    </source>
</evidence>
<protein>
    <submittedName>
        <fullName evidence="2">Uncharacterized protein</fullName>
    </submittedName>
</protein>
<organism evidence="2 3">
    <name type="scientific">Vanrija pseudolonga</name>
    <dbReference type="NCBI Taxonomy" id="143232"/>
    <lineage>
        <taxon>Eukaryota</taxon>
        <taxon>Fungi</taxon>
        <taxon>Dikarya</taxon>
        <taxon>Basidiomycota</taxon>
        <taxon>Agaricomycotina</taxon>
        <taxon>Tremellomycetes</taxon>
        <taxon>Trichosporonales</taxon>
        <taxon>Trichosporonaceae</taxon>
        <taxon>Vanrija</taxon>
    </lineage>
</organism>
<dbReference type="RefSeq" id="XP_062624021.1">
    <property type="nucleotide sequence ID" value="XM_062768037.1"/>
</dbReference>
<evidence type="ECO:0000256" key="1">
    <source>
        <dbReference type="SAM" id="MobiDB-lite"/>
    </source>
</evidence>
<reference evidence="2" key="1">
    <citation type="submission" date="2023-10" db="EMBL/GenBank/DDBJ databases">
        <authorList>
            <person name="Noh H."/>
        </authorList>
    </citation>
    <scope>NUCLEOTIDE SEQUENCE</scope>
    <source>
        <strain evidence="2">DUCC4014</strain>
    </source>
</reference>
<feature type="region of interest" description="Disordered" evidence="1">
    <location>
        <begin position="1"/>
        <end position="36"/>
    </location>
</feature>